<evidence type="ECO:0000256" key="2">
    <source>
        <dbReference type="SAM" id="MobiDB-lite"/>
    </source>
</evidence>
<keyword evidence="1" id="KW-0863">Zinc-finger</keyword>
<evidence type="ECO:0000313" key="5">
    <source>
        <dbReference type="Proteomes" id="UP000794436"/>
    </source>
</evidence>
<comment type="caution">
    <text evidence="4">The sequence shown here is derived from an EMBL/GenBank/DDBJ whole genome shotgun (WGS) entry which is preliminary data.</text>
</comment>
<dbReference type="SUPFAM" id="SSF57850">
    <property type="entry name" value="RING/U-box"/>
    <property type="match status" value="1"/>
</dbReference>
<dbReference type="Gene3D" id="3.30.40.10">
    <property type="entry name" value="Zinc/RING finger domain, C3HC4 (zinc finger)"/>
    <property type="match status" value="1"/>
</dbReference>
<feature type="compositionally biased region" description="Polar residues" evidence="2">
    <location>
        <begin position="27"/>
        <end position="40"/>
    </location>
</feature>
<dbReference type="PROSITE" id="PS50089">
    <property type="entry name" value="ZF_RING_2"/>
    <property type="match status" value="1"/>
</dbReference>
<evidence type="ECO:0000256" key="1">
    <source>
        <dbReference type="PROSITE-ProRule" id="PRU00175"/>
    </source>
</evidence>
<dbReference type="AlphaFoldDB" id="A0A8K1FKX0"/>
<dbReference type="PANTHER" id="PTHR35213:SF3">
    <property type="entry name" value="MYB-LIKE DOMAIN-CONTAINING PROTEIN"/>
    <property type="match status" value="1"/>
</dbReference>
<dbReference type="OrthoDB" id="8062037at2759"/>
<feature type="compositionally biased region" description="Low complexity" evidence="2">
    <location>
        <begin position="567"/>
        <end position="580"/>
    </location>
</feature>
<gene>
    <name evidence="4" type="ORF">Poli38472_002198</name>
</gene>
<dbReference type="PANTHER" id="PTHR35213">
    <property type="entry name" value="RING-TYPE DOMAIN-CONTAINING PROTEIN-RELATED"/>
    <property type="match status" value="1"/>
</dbReference>
<feature type="compositionally biased region" description="Polar residues" evidence="2">
    <location>
        <begin position="545"/>
        <end position="558"/>
    </location>
</feature>
<feature type="region of interest" description="Disordered" evidence="2">
    <location>
        <begin position="530"/>
        <end position="581"/>
    </location>
</feature>
<keyword evidence="1" id="KW-0479">Metal-binding</keyword>
<dbReference type="InterPro" id="IPR013083">
    <property type="entry name" value="Znf_RING/FYVE/PHD"/>
</dbReference>
<name>A0A8K1FKX0_PYTOL</name>
<dbReference type="Proteomes" id="UP000794436">
    <property type="component" value="Unassembled WGS sequence"/>
</dbReference>
<proteinExistence type="predicted"/>
<feature type="region of interest" description="Disordered" evidence="2">
    <location>
        <begin position="1"/>
        <end position="72"/>
    </location>
</feature>
<dbReference type="InterPro" id="IPR001841">
    <property type="entry name" value="Znf_RING"/>
</dbReference>
<keyword evidence="1" id="KW-0862">Zinc</keyword>
<dbReference type="GO" id="GO:0008270">
    <property type="term" value="F:zinc ion binding"/>
    <property type="evidence" value="ECO:0007669"/>
    <property type="project" value="UniProtKB-KW"/>
</dbReference>
<feature type="compositionally biased region" description="Low complexity" evidence="2">
    <location>
        <begin position="53"/>
        <end position="69"/>
    </location>
</feature>
<feature type="domain" description="RING-type" evidence="3">
    <location>
        <begin position="134"/>
        <end position="170"/>
    </location>
</feature>
<dbReference type="EMBL" id="SPLM01000072">
    <property type="protein sequence ID" value="TMW63257.1"/>
    <property type="molecule type" value="Genomic_DNA"/>
</dbReference>
<organism evidence="4 5">
    <name type="scientific">Pythium oligandrum</name>
    <name type="common">Mycoparasitic fungus</name>
    <dbReference type="NCBI Taxonomy" id="41045"/>
    <lineage>
        <taxon>Eukaryota</taxon>
        <taxon>Sar</taxon>
        <taxon>Stramenopiles</taxon>
        <taxon>Oomycota</taxon>
        <taxon>Peronosporomycetes</taxon>
        <taxon>Pythiales</taxon>
        <taxon>Pythiaceae</taxon>
        <taxon>Pythium</taxon>
    </lineage>
</organism>
<protein>
    <recommendedName>
        <fullName evidence="3">RING-type domain-containing protein</fullName>
    </recommendedName>
</protein>
<accession>A0A8K1FKX0</accession>
<evidence type="ECO:0000313" key="4">
    <source>
        <dbReference type="EMBL" id="TMW63257.1"/>
    </source>
</evidence>
<sequence>MINHGNAMATSSPFPDEFEYPPPGHGVSTSLQGLPSSSVRPTLDAYYHHGQQHHGMPQQQQYSQPTPTHHAQHSLEAVTQHPYYVAPQPAYMQHYASTPAALASSSSLKRKMTAVVANVATASSPPPFAQDKLCDLCQHADPILYAPNCGHLFHSRCVNVWPLHHCPACRMELDKVSVLRIDMNEQVESRSGKWTRAEEKFIEVILQEFDRNSFALANGTPVRLVLAKLLNCSTMRLSKKFQKNALGKRTFRIPKPAKGIPAMEFDREDHVVRQKEFSRLEAIFRHELVEQFRRENNTDEGAYVETQNLRKAVKQFWVANFLKFAVMVGQAVEGLDVSDSKKKKLAFQMLRDGQYDELLSWHLPAHISSGYPGDHGAHPGAHWSNSGAAVSMGYPTVTTPTMQHDGHHPQKKQRTPETMARLQMNTEMPANQFSLPGSSASSYEYGRGPVGYNAPYSSSVGYEQNAYGQYPVMKQDRSPVSYEEMAHASQHHAPVQPHAYGASSHVMPPYDGRGVSESASMVHPVYHSTQTTTSLPMGHGEASYQAVQGPSSGSSAQSWDGLLDEMAPGASAPSSSVSDPTMQAWSNMHIM</sequence>
<reference evidence="4" key="1">
    <citation type="submission" date="2019-03" db="EMBL/GenBank/DDBJ databases">
        <title>Long read genome sequence of the mycoparasitic Pythium oligandrum ATCC 38472 isolated from sugarbeet rhizosphere.</title>
        <authorList>
            <person name="Gaulin E."/>
        </authorList>
    </citation>
    <scope>NUCLEOTIDE SEQUENCE</scope>
    <source>
        <strain evidence="4">ATCC 38472_TT</strain>
    </source>
</reference>
<keyword evidence="5" id="KW-1185">Reference proteome</keyword>
<evidence type="ECO:0000259" key="3">
    <source>
        <dbReference type="PROSITE" id="PS50089"/>
    </source>
</evidence>